<gene>
    <name evidence="3" type="ORF">F5878DRAFT_635886</name>
</gene>
<name>A0AA38NWC5_9AGAR</name>
<keyword evidence="2" id="KW-0472">Membrane</keyword>
<feature type="region of interest" description="Disordered" evidence="1">
    <location>
        <begin position="1"/>
        <end position="38"/>
    </location>
</feature>
<feature type="transmembrane region" description="Helical" evidence="2">
    <location>
        <begin position="390"/>
        <end position="410"/>
    </location>
</feature>
<feature type="transmembrane region" description="Helical" evidence="2">
    <location>
        <begin position="46"/>
        <end position="71"/>
    </location>
</feature>
<feature type="transmembrane region" description="Helical" evidence="2">
    <location>
        <begin position="178"/>
        <end position="200"/>
    </location>
</feature>
<feature type="transmembrane region" description="Helical" evidence="2">
    <location>
        <begin position="328"/>
        <end position="347"/>
    </location>
</feature>
<proteinExistence type="predicted"/>
<sequence length="596" mass="65549">MAYDKEQRGPTSSIHDSIQLDLPSSHRTSTRSSTGPFADSSEITRLASLICVAISVLIGLLCIASGIYIAAADRDIYNIVLPPTWPGGPPSYNVVPAMVAIFPDASHHIIPPELVRLAFTIVYTFCDGSIGFVHSVTQRSTLATHSTQSSRGFALERRRALQFNTNLRFFMAPRNEDISIFNPNGTLCNLIMAFFHILAYSSLSLSKLTFTAKVCSENFGPNRCPNEGWDSFCISAIPILVLGISIIVQACIALVGVRCTRIITWSSSPLDCAAAVLREGEVSRVPGRCMCSVLDIKGSTIEREPKKPSPIQPSAWKAHRGIRRIIKALWLSVFVCGAWGGIIVAAWHDDTQSTSNWDTPGLESWAFIPSNASNAFTFGPSFTGSPLSPVSWVICYAVLVVAQGSLALALHCSEMIVNVLHDEHIWRQAVSKKGTKPANPILAFFNFWPCNILRLAKYFLNWVFGFCLTLQGTIAYFGDPEHPQDDGSDTQSSLQVVMRSVQAWYLMIFLACFCTFITILALHQPRGTLPAAYGHIQTLVNLIDDWAPDMTMWWGHKEGKGNYEGQEDESGDRKVIHHAGTSNSPLPPVDLSYVYS</sequence>
<accession>A0AA38NWC5</accession>
<evidence type="ECO:0000313" key="4">
    <source>
        <dbReference type="Proteomes" id="UP001163846"/>
    </source>
</evidence>
<organism evidence="3 4">
    <name type="scientific">Lentinula raphanica</name>
    <dbReference type="NCBI Taxonomy" id="153919"/>
    <lineage>
        <taxon>Eukaryota</taxon>
        <taxon>Fungi</taxon>
        <taxon>Dikarya</taxon>
        <taxon>Basidiomycota</taxon>
        <taxon>Agaricomycotina</taxon>
        <taxon>Agaricomycetes</taxon>
        <taxon>Agaricomycetidae</taxon>
        <taxon>Agaricales</taxon>
        <taxon>Marasmiineae</taxon>
        <taxon>Omphalotaceae</taxon>
        <taxon>Lentinula</taxon>
    </lineage>
</organism>
<keyword evidence="2" id="KW-1133">Transmembrane helix</keyword>
<feature type="transmembrane region" description="Helical" evidence="2">
    <location>
        <begin position="458"/>
        <end position="478"/>
    </location>
</feature>
<dbReference type="AlphaFoldDB" id="A0AA38NWC5"/>
<evidence type="ECO:0000313" key="3">
    <source>
        <dbReference type="EMBL" id="KAJ3831848.1"/>
    </source>
</evidence>
<dbReference type="Proteomes" id="UP001163846">
    <property type="component" value="Unassembled WGS sequence"/>
</dbReference>
<feature type="compositionally biased region" description="Low complexity" evidence="1">
    <location>
        <begin position="25"/>
        <end position="34"/>
    </location>
</feature>
<dbReference type="EMBL" id="MU807199">
    <property type="protein sequence ID" value="KAJ3831848.1"/>
    <property type="molecule type" value="Genomic_DNA"/>
</dbReference>
<evidence type="ECO:0000256" key="1">
    <source>
        <dbReference type="SAM" id="MobiDB-lite"/>
    </source>
</evidence>
<evidence type="ECO:0000256" key="2">
    <source>
        <dbReference type="SAM" id="Phobius"/>
    </source>
</evidence>
<reference evidence="3" key="1">
    <citation type="submission" date="2022-08" db="EMBL/GenBank/DDBJ databases">
        <authorList>
            <consortium name="DOE Joint Genome Institute"/>
            <person name="Min B."/>
            <person name="Riley R."/>
            <person name="Sierra-Patev S."/>
            <person name="Naranjo-Ortiz M."/>
            <person name="Looney B."/>
            <person name="Konkel Z."/>
            <person name="Slot J.C."/>
            <person name="Sakamoto Y."/>
            <person name="Steenwyk J.L."/>
            <person name="Rokas A."/>
            <person name="Carro J."/>
            <person name="Camarero S."/>
            <person name="Ferreira P."/>
            <person name="Molpeceres G."/>
            <person name="Ruiz-Duenas F.J."/>
            <person name="Serrano A."/>
            <person name="Henrissat B."/>
            <person name="Drula E."/>
            <person name="Hughes K.W."/>
            <person name="Mata J.L."/>
            <person name="Ishikawa N.K."/>
            <person name="Vargas-Isla R."/>
            <person name="Ushijima S."/>
            <person name="Smith C.A."/>
            <person name="Ahrendt S."/>
            <person name="Andreopoulos W."/>
            <person name="He G."/>
            <person name="Labutti K."/>
            <person name="Lipzen A."/>
            <person name="Ng V."/>
            <person name="Sandor L."/>
            <person name="Barry K."/>
            <person name="Martinez A.T."/>
            <person name="Xiao Y."/>
            <person name="Gibbons J.G."/>
            <person name="Terashima K."/>
            <person name="Hibbett D.S."/>
            <person name="Grigoriev I.V."/>
        </authorList>
    </citation>
    <scope>NUCLEOTIDE SEQUENCE</scope>
    <source>
        <strain evidence="3">TFB9207</strain>
    </source>
</reference>
<keyword evidence="2" id="KW-0812">Transmembrane</keyword>
<protein>
    <submittedName>
        <fullName evidence="3">Uncharacterized protein</fullName>
    </submittedName>
</protein>
<keyword evidence="4" id="KW-1185">Reference proteome</keyword>
<feature type="transmembrane region" description="Helical" evidence="2">
    <location>
        <begin position="503"/>
        <end position="522"/>
    </location>
</feature>
<feature type="region of interest" description="Disordered" evidence="1">
    <location>
        <begin position="562"/>
        <end position="583"/>
    </location>
</feature>
<feature type="transmembrane region" description="Helical" evidence="2">
    <location>
        <begin position="236"/>
        <end position="257"/>
    </location>
</feature>
<comment type="caution">
    <text evidence="3">The sequence shown here is derived from an EMBL/GenBank/DDBJ whole genome shotgun (WGS) entry which is preliminary data.</text>
</comment>